<accession>A0A8D0GPP9</accession>
<dbReference type="Gene3D" id="3.10.320.10">
    <property type="entry name" value="Class II Histocompatibility Antigen, M Beta Chain, Chain B, domain 1"/>
    <property type="match status" value="1"/>
</dbReference>
<dbReference type="GO" id="GO:0042613">
    <property type="term" value="C:MHC class II protein complex"/>
    <property type="evidence" value="ECO:0007669"/>
    <property type="project" value="InterPro"/>
</dbReference>
<evidence type="ECO:0000256" key="2">
    <source>
        <dbReference type="ARBA" id="ARBA00022692"/>
    </source>
</evidence>
<comment type="subcellular location">
    <subcellularLocation>
        <location evidence="1">Membrane</location>
        <topology evidence="1">Single-pass type I membrane protein</topology>
    </subcellularLocation>
</comment>
<dbReference type="GeneTree" id="ENSGT00940000161157"/>
<organism evidence="8 9">
    <name type="scientific">Sphenodon punctatus</name>
    <name type="common">Tuatara</name>
    <name type="synonym">Hatteria punctata</name>
    <dbReference type="NCBI Taxonomy" id="8508"/>
    <lineage>
        <taxon>Eukaryota</taxon>
        <taxon>Metazoa</taxon>
        <taxon>Chordata</taxon>
        <taxon>Craniata</taxon>
        <taxon>Vertebrata</taxon>
        <taxon>Euteleostomi</taxon>
        <taxon>Lepidosauria</taxon>
        <taxon>Sphenodontia</taxon>
        <taxon>Sphenodontidae</taxon>
        <taxon>Sphenodon</taxon>
    </lineage>
</organism>
<dbReference type="InterPro" id="IPR011162">
    <property type="entry name" value="MHC_I/II-like_Ag-recog"/>
</dbReference>
<keyword evidence="3 5" id="KW-1133">Transmembrane helix</keyword>
<keyword evidence="2 5" id="KW-0812">Transmembrane</keyword>
<dbReference type="AlphaFoldDB" id="A0A8D0GPP9"/>
<evidence type="ECO:0000256" key="5">
    <source>
        <dbReference type="SAM" id="Phobius"/>
    </source>
</evidence>
<keyword evidence="9" id="KW-1185">Reference proteome</keyword>
<evidence type="ECO:0000259" key="7">
    <source>
        <dbReference type="PROSITE" id="PS50835"/>
    </source>
</evidence>
<evidence type="ECO:0000256" key="6">
    <source>
        <dbReference type="SAM" id="SignalP"/>
    </source>
</evidence>
<dbReference type="InterPro" id="IPR050160">
    <property type="entry name" value="MHC/Immunoglobulin"/>
</dbReference>
<dbReference type="SMART" id="SM00407">
    <property type="entry name" value="IGc1"/>
    <property type="match status" value="1"/>
</dbReference>
<dbReference type="InterPro" id="IPR013783">
    <property type="entry name" value="Ig-like_fold"/>
</dbReference>
<reference evidence="8" key="2">
    <citation type="submission" date="2025-09" db="UniProtKB">
        <authorList>
            <consortium name="Ensembl"/>
        </authorList>
    </citation>
    <scope>IDENTIFICATION</scope>
</reference>
<dbReference type="OMA" id="ADWAHQH"/>
<dbReference type="SUPFAM" id="SSF54452">
    <property type="entry name" value="MHC antigen-recognition domain"/>
    <property type="match status" value="1"/>
</dbReference>
<dbReference type="InterPro" id="IPR014745">
    <property type="entry name" value="MHC_II_a/b_N"/>
</dbReference>
<reference evidence="8" key="1">
    <citation type="submission" date="2025-08" db="UniProtKB">
        <authorList>
            <consortium name="Ensembl"/>
        </authorList>
    </citation>
    <scope>IDENTIFICATION</scope>
</reference>
<evidence type="ECO:0000256" key="1">
    <source>
        <dbReference type="ARBA" id="ARBA00004479"/>
    </source>
</evidence>
<dbReference type="Proteomes" id="UP000694392">
    <property type="component" value="Unplaced"/>
</dbReference>
<dbReference type="GO" id="GO:0006955">
    <property type="term" value="P:immune response"/>
    <property type="evidence" value="ECO:0007669"/>
    <property type="project" value="InterPro"/>
</dbReference>
<dbReference type="PANTHER" id="PTHR19944:SF50">
    <property type="entry name" value="HLA CLASS II HISTOCOMPATIBILITY ANTIGEN, DM ALPHA CHAIN"/>
    <property type="match status" value="1"/>
</dbReference>
<dbReference type="PANTHER" id="PTHR19944">
    <property type="entry name" value="MHC CLASS II-RELATED"/>
    <property type="match status" value="1"/>
</dbReference>
<keyword evidence="6" id="KW-0732">Signal</keyword>
<evidence type="ECO:0000313" key="8">
    <source>
        <dbReference type="Ensembl" id="ENSSPUP00000008334.1"/>
    </source>
</evidence>
<evidence type="ECO:0000256" key="4">
    <source>
        <dbReference type="ARBA" id="ARBA00023180"/>
    </source>
</evidence>
<dbReference type="InterPro" id="IPR007110">
    <property type="entry name" value="Ig-like_dom"/>
</dbReference>
<dbReference type="Ensembl" id="ENSSPUT00000008890.1">
    <property type="protein sequence ID" value="ENSSPUP00000008334.1"/>
    <property type="gene ID" value="ENSSPUG00000006464.1"/>
</dbReference>
<keyword evidence="5" id="KW-0472">Membrane</keyword>
<sequence length="247" mass="27182">MGTGPRAWGLLALVLLWGAAAAAEDPAYLFSQVLFCEPDSPSLGLSQMLDSDQLFWFDFPGSSWHPRLPDFQSGVPTRPPAPLIENLSSFCKDYLGMLSNIAQRIPMPESKGIPALKITTMQPLELGRRNTLICSVSNVFPASLSVVWEQQGVPVTEGVNTTQPYSTPDLDFFLFSYLEFTPQEGDVYICAVGTPEEGFNNIAFWVPKDPIDAELWQTVLCALGLALGIILMVVGFVLIIKSRRPRN</sequence>
<protein>
    <recommendedName>
        <fullName evidence="7">Ig-like domain-containing protein</fullName>
    </recommendedName>
</protein>
<name>A0A8D0GPP9_SPHPU</name>
<dbReference type="Gene3D" id="2.60.40.10">
    <property type="entry name" value="Immunoglobulins"/>
    <property type="match status" value="1"/>
</dbReference>
<feature type="signal peptide" evidence="6">
    <location>
        <begin position="1"/>
        <end position="22"/>
    </location>
</feature>
<feature type="transmembrane region" description="Helical" evidence="5">
    <location>
        <begin position="215"/>
        <end position="240"/>
    </location>
</feature>
<dbReference type="GO" id="GO:0019882">
    <property type="term" value="P:antigen processing and presentation"/>
    <property type="evidence" value="ECO:0007669"/>
    <property type="project" value="InterPro"/>
</dbReference>
<dbReference type="InterPro" id="IPR036179">
    <property type="entry name" value="Ig-like_dom_sf"/>
</dbReference>
<dbReference type="Pfam" id="PF07654">
    <property type="entry name" value="C1-set"/>
    <property type="match status" value="1"/>
</dbReference>
<feature type="chain" id="PRO_5034155172" description="Ig-like domain-containing protein" evidence="6">
    <location>
        <begin position="23"/>
        <end position="247"/>
    </location>
</feature>
<proteinExistence type="predicted"/>
<evidence type="ECO:0000256" key="3">
    <source>
        <dbReference type="ARBA" id="ARBA00022989"/>
    </source>
</evidence>
<dbReference type="PROSITE" id="PS50835">
    <property type="entry name" value="IG_LIKE"/>
    <property type="match status" value="1"/>
</dbReference>
<evidence type="ECO:0000313" key="9">
    <source>
        <dbReference type="Proteomes" id="UP000694392"/>
    </source>
</evidence>
<feature type="domain" description="Ig-like" evidence="7">
    <location>
        <begin position="114"/>
        <end position="200"/>
    </location>
</feature>
<dbReference type="InterPro" id="IPR003597">
    <property type="entry name" value="Ig_C1-set"/>
</dbReference>
<keyword evidence="4" id="KW-0325">Glycoprotein</keyword>
<dbReference type="SUPFAM" id="SSF48726">
    <property type="entry name" value="Immunoglobulin"/>
    <property type="match status" value="1"/>
</dbReference>